<name>A0ACC2T2I3_9FUNG</name>
<comment type="caution">
    <text evidence="1">The sequence shown here is derived from an EMBL/GenBank/DDBJ whole genome shotgun (WGS) entry which is preliminary data.</text>
</comment>
<keyword evidence="2" id="KW-1185">Reference proteome</keyword>
<dbReference type="EC" id="3.1.3.3" evidence="1"/>
<dbReference type="Proteomes" id="UP001165960">
    <property type="component" value="Unassembled WGS sequence"/>
</dbReference>
<accession>A0ACC2T2I3</accession>
<reference evidence="1" key="1">
    <citation type="submission" date="2022-04" db="EMBL/GenBank/DDBJ databases">
        <title>Genome of the entomopathogenic fungus Entomophthora muscae.</title>
        <authorList>
            <person name="Elya C."/>
            <person name="Lovett B.R."/>
            <person name="Lee E."/>
            <person name="Macias A.M."/>
            <person name="Hajek A.E."/>
            <person name="De Bivort B.L."/>
            <person name="Kasson M.T."/>
            <person name="De Fine Licht H.H."/>
            <person name="Stajich J.E."/>
        </authorList>
    </citation>
    <scope>NUCLEOTIDE SEQUENCE</scope>
    <source>
        <strain evidence="1">Berkeley</strain>
    </source>
</reference>
<evidence type="ECO:0000313" key="1">
    <source>
        <dbReference type="EMBL" id="KAJ9068726.1"/>
    </source>
</evidence>
<dbReference type="EMBL" id="QTSX02003697">
    <property type="protein sequence ID" value="KAJ9068726.1"/>
    <property type="molecule type" value="Genomic_DNA"/>
</dbReference>
<protein>
    <submittedName>
        <fullName evidence="1">Phosphoserine phosphatase</fullName>
        <ecNumber evidence="1">3.1.3.3</ecNumber>
    </submittedName>
</protein>
<gene>
    <name evidence="1" type="primary">SER2_2</name>
    <name evidence="1" type="ORF">DSO57_1025790</name>
</gene>
<evidence type="ECO:0000313" key="2">
    <source>
        <dbReference type="Proteomes" id="UP001165960"/>
    </source>
</evidence>
<keyword evidence="1" id="KW-0378">Hydrolase</keyword>
<organism evidence="1 2">
    <name type="scientific">Entomophthora muscae</name>
    <dbReference type="NCBI Taxonomy" id="34485"/>
    <lineage>
        <taxon>Eukaryota</taxon>
        <taxon>Fungi</taxon>
        <taxon>Fungi incertae sedis</taxon>
        <taxon>Zoopagomycota</taxon>
        <taxon>Entomophthoromycotina</taxon>
        <taxon>Entomophthoromycetes</taxon>
        <taxon>Entomophthorales</taxon>
        <taxon>Entomophthoraceae</taxon>
        <taxon>Entomophthora</taxon>
    </lineage>
</organism>
<proteinExistence type="predicted"/>
<sequence>MSENILKLVATTLLDLKKGSSYKKLELVLKKLENEGLFSTQITLLSDLAVSECYSSLHDSTEGLAYEIFFECRSETKLYVDAKGSITHLLSQCRALIHSWKSEDCLSGLEFSFQDSQIYTEQKKLFIFDMDSTLIQQEVIDEMAKIVGVGQQVSEITESAMRGEIDFKTSLKKRVALLSGAPTSIFDEVRSKIELSKGAKDLCSYLKSKGCILAVVSGGFLPLANYVKSELNLDYAFANQLASDTQSSTLTGETLGEVVTAEKKALILQELAVKHDIPLRNVVAVGDGANDLLMMDVAGLSIAFNAKPKVQEKAIGCINRPSLLNVTFFLGVKNSELV</sequence>